<keyword evidence="3" id="KW-1185">Reference proteome</keyword>
<evidence type="ECO:0000313" key="2">
    <source>
        <dbReference type="EMBL" id="KYN28351.1"/>
    </source>
</evidence>
<dbReference type="Proteomes" id="UP000078492">
    <property type="component" value="Unassembled WGS sequence"/>
</dbReference>
<evidence type="ECO:0000256" key="1">
    <source>
        <dbReference type="SAM" id="MobiDB-lite"/>
    </source>
</evidence>
<name>A0A151JNU0_9HYME</name>
<dbReference type="EMBL" id="KQ978790">
    <property type="protein sequence ID" value="KYN28351.1"/>
    <property type="molecule type" value="Genomic_DNA"/>
</dbReference>
<sequence length="526" mass="59254">MSIQDLAMLKKQHGLIKASCTRVKTYVDSIGQPSALVIAQLEERKSKLENSWIEYNTVQTRLELADDAEASDRIAFEEAFYSLAARIRELTASAPPARGSGAVSSSTADSRGAPESVSHVRLPKLSLPSFSGKYDEWFPFRDMFNSVIHLNSALSNAQKLQYLKSSVIGEASNIICSLELSDANYEVAWSRLRERYDNQRVVMQNHIRAIMELPSLAKENYIELRQIADGAAKHLHALQALKRPCDKWDDILIVILTSKLDSRTAREWQSSLTGAELPTLKQFKIRLQSRVSAYTAITECIVSERVTENLPVASFKRKAMKLPRNISLADPNFNVSSEIDILIGAELFWELLCVGQIGGSTDHPLLRKTRLGWVLAGRFGAVSSPPWVHSNHAIVTNRQLHDQVDRLWQLDENFAASSTYSPEERFCEKHFVDNVSQNSQGRYIVKLPIKEHLLSKLGDSQEIALKRLRSLEKRFSRNSSLKSQYNRFMEEYLALGHMRRVTMPSGKGAPTFYLPHHCVVKPTGGS</sequence>
<feature type="region of interest" description="Disordered" evidence="1">
    <location>
        <begin position="95"/>
        <end position="115"/>
    </location>
</feature>
<dbReference type="AlphaFoldDB" id="A0A151JNU0"/>
<dbReference type="PANTHER" id="PTHR47331:SF5">
    <property type="entry name" value="RIBONUCLEASE H"/>
    <property type="match status" value="1"/>
</dbReference>
<dbReference type="PANTHER" id="PTHR47331">
    <property type="entry name" value="PHD-TYPE DOMAIN-CONTAINING PROTEIN"/>
    <property type="match status" value="1"/>
</dbReference>
<dbReference type="Pfam" id="PF03564">
    <property type="entry name" value="DUF1759"/>
    <property type="match status" value="1"/>
</dbReference>
<proteinExistence type="predicted"/>
<protein>
    <submittedName>
        <fullName evidence="2">Uncharacterized protein</fullName>
    </submittedName>
</protein>
<gene>
    <name evidence="2" type="ORF">ALC57_02241</name>
</gene>
<dbReference type="InterPro" id="IPR005312">
    <property type="entry name" value="DUF1759"/>
</dbReference>
<evidence type="ECO:0000313" key="3">
    <source>
        <dbReference type="Proteomes" id="UP000078492"/>
    </source>
</evidence>
<dbReference type="STRING" id="471704.A0A151JNU0"/>
<accession>A0A151JNU0</accession>
<reference evidence="2 3" key="1">
    <citation type="submission" date="2015-09" db="EMBL/GenBank/DDBJ databases">
        <title>Trachymyrmex cornetzi WGS genome.</title>
        <authorList>
            <person name="Nygaard S."/>
            <person name="Hu H."/>
            <person name="Boomsma J."/>
            <person name="Zhang G."/>
        </authorList>
    </citation>
    <scope>NUCLEOTIDE SEQUENCE [LARGE SCALE GENOMIC DNA]</scope>
    <source>
        <strain evidence="2">Tcor2-1</strain>
        <tissue evidence="2">Whole body</tissue>
    </source>
</reference>
<organism evidence="2 3">
    <name type="scientific">Trachymyrmex cornetzi</name>
    <dbReference type="NCBI Taxonomy" id="471704"/>
    <lineage>
        <taxon>Eukaryota</taxon>
        <taxon>Metazoa</taxon>
        <taxon>Ecdysozoa</taxon>
        <taxon>Arthropoda</taxon>
        <taxon>Hexapoda</taxon>
        <taxon>Insecta</taxon>
        <taxon>Pterygota</taxon>
        <taxon>Neoptera</taxon>
        <taxon>Endopterygota</taxon>
        <taxon>Hymenoptera</taxon>
        <taxon>Apocrita</taxon>
        <taxon>Aculeata</taxon>
        <taxon>Formicoidea</taxon>
        <taxon>Formicidae</taxon>
        <taxon>Myrmicinae</taxon>
        <taxon>Trachymyrmex</taxon>
    </lineage>
</organism>